<keyword evidence="6" id="KW-0547">Nucleotide-binding</keyword>
<dbReference type="UniPathway" id="UPA00077">
    <property type="reaction ID" value="UER00155"/>
</dbReference>
<feature type="domain" description="7,8-dihydro-6-hydroxymethylpterin-pyrophosphokinase" evidence="13">
    <location>
        <begin position="93"/>
        <end position="104"/>
    </location>
</feature>
<evidence type="ECO:0000313" key="15">
    <source>
        <dbReference type="Proteomes" id="UP000253370"/>
    </source>
</evidence>
<keyword evidence="7 14" id="KW-0418">Kinase</keyword>
<evidence type="ECO:0000256" key="3">
    <source>
        <dbReference type="ARBA" id="ARBA00013253"/>
    </source>
</evidence>
<dbReference type="Proteomes" id="UP000253370">
    <property type="component" value="Unassembled WGS sequence"/>
</dbReference>
<gene>
    <name evidence="14" type="primary">folK</name>
    <name evidence="14" type="ORF">DRV85_08450</name>
</gene>
<comment type="caution">
    <text evidence="14">The sequence shown here is derived from an EMBL/GenBank/DDBJ whole genome shotgun (WGS) entry which is preliminary data.</text>
</comment>
<comment type="similarity">
    <text evidence="2">Belongs to the HPPK family.</text>
</comment>
<dbReference type="SUPFAM" id="SSF55083">
    <property type="entry name" value="6-hydroxymethyl-7,8-dihydropterin pyrophosphokinase, HPPK"/>
    <property type="match status" value="1"/>
</dbReference>
<dbReference type="EMBL" id="QNTQ01000006">
    <property type="protein sequence ID" value="RBI85747.1"/>
    <property type="molecule type" value="Genomic_DNA"/>
</dbReference>
<proteinExistence type="inferred from homology"/>
<dbReference type="GO" id="GO:0005524">
    <property type="term" value="F:ATP binding"/>
    <property type="evidence" value="ECO:0007669"/>
    <property type="project" value="UniProtKB-KW"/>
</dbReference>
<evidence type="ECO:0000256" key="5">
    <source>
        <dbReference type="ARBA" id="ARBA00022679"/>
    </source>
</evidence>
<dbReference type="RefSeq" id="WP_113289005.1">
    <property type="nucleotide sequence ID" value="NZ_QNTQ01000006.1"/>
</dbReference>
<dbReference type="InterPro" id="IPR000550">
    <property type="entry name" value="Hppk"/>
</dbReference>
<dbReference type="Pfam" id="PF01288">
    <property type="entry name" value="HPPK"/>
    <property type="match status" value="1"/>
</dbReference>
<dbReference type="CDD" id="cd00483">
    <property type="entry name" value="HPPK"/>
    <property type="match status" value="1"/>
</dbReference>
<dbReference type="GO" id="GO:0016301">
    <property type="term" value="F:kinase activity"/>
    <property type="evidence" value="ECO:0007669"/>
    <property type="project" value="UniProtKB-KW"/>
</dbReference>
<reference evidence="14 15" key="1">
    <citation type="submission" date="2018-07" db="EMBL/GenBank/DDBJ databases">
        <title>Rhodosalinus sp. strain E84T genomic sequence and assembly.</title>
        <authorList>
            <person name="Liu Z.-W."/>
            <person name="Lu D.-C."/>
        </authorList>
    </citation>
    <scope>NUCLEOTIDE SEQUENCE [LARGE SCALE GENOMIC DNA]</scope>
    <source>
        <strain evidence="14 15">E84</strain>
    </source>
</reference>
<evidence type="ECO:0000313" key="14">
    <source>
        <dbReference type="EMBL" id="RBI85747.1"/>
    </source>
</evidence>
<evidence type="ECO:0000256" key="11">
    <source>
        <dbReference type="ARBA" id="ARBA00029766"/>
    </source>
</evidence>
<comment type="pathway">
    <text evidence="1">Cofactor biosynthesis; tetrahydrofolate biosynthesis; 2-amino-4-hydroxy-6-hydroxymethyl-7,8-dihydropteridine diphosphate from 7,8-dihydroneopterin triphosphate: step 4/4.</text>
</comment>
<evidence type="ECO:0000256" key="6">
    <source>
        <dbReference type="ARBA" id="ARBA00022741"/>
    </source>
</evidence>
<dbReference type="Gene3D" id="3.30.70.560">
    <property type="entry name" value="7,8-Dihydro-6-hydroxymethylpterin-pyrophosphokinase HPPK"/>
    <property type="match status" value="1"/>
</dbReference>
<keyword evidence="5 14" id="KW-0808">Transferase</keyword>
<accession>A0A365UBR5</accession>
<evidence type="ECO:0000256" key="9">
    <source>
        <dbReference type="ARBA" id="ARBA00022909"/>
    </source>
</evidence>
<dbReference type="GO" id="GO:0003848">
    <property type="term" value="F:2-amino-4-hydroxy-6-hydroxymethyldihydropteridine diphosphokinase activity"/>
    <property type="evidence" value="ECO:0007669"/>
    <property type="project" value="UniProtKB-EC"/>
</dbReference>
<dbReference type="EC" id="2.7.6.3" evidence="3"/>
<evidence type="ECO:0000256" key="12">
    <source>
        <dbReference type="ARBA" id="ARBA00033413"/>
    </source>
</evidence>
<dbReference type="InterPro" id="IPR035907">
    <property type="entry name" value="Hppk_sf"/>
</dbReference>
<organism evidence="14 15">
    <name type="scientific">Rhodosalinus halophilus</name>
    <dbReference type="NCBI Taxonomy" id="2259333"/>
    <lineage>
        <taxon>Bacteria</taxon>
        <taxon>Pseudomonadati</taxon>
        <taxon>Pseudomonadota</taxon>
        <taxon>Alphaproteobacteria</taxon>
        <taxon>Rhodobacterales</taxon>
        <taxon>Paracoccaceae</taxon>
        <taxon>Rhodosalinus</taxon>
    </lineage>
</organism>
<dbReference type="GO" id="GO:0046654">
    <property type="term" value="P:tetrahydrofolate biosynthetic process"/>
    <property type="evidence" value="ECO:0007669"/>
    <property type="project" value="UniProtKB-UniPathway"/>
</dbReference>
<evidence type="ECO:0000256" key="4">
    <source>
        <dbReference type="ARBA" id="ARBA00016218"/>
    </source>
</evidence>
<keyword evidence="8" id="KW-0067">ATP-binding</keyword>
<evidence type="ECO:0000256" key="1">
    <source>
        <dbReference type="ARBA" id="ARBA00005051"/>
    </source>
</evidence>
<keyword evidence="15" id="KW-1185">Reference proteome</keyword>
<keyword evidence="9" id="KW-0289">Folate biosynthesis</keyword>
<evidence type="ECO:0000256" key="7">
    <source>
        <dbReference type="ARBA" id="ARBA00022777"/>
    </source>
</evidence>
<evidence type="ECO:0000256" key="8">
    <source>
        <dbReference type="ARBA" id="ARBA00022840"/>
    </source>
</evidence>
<evidence type="ECO:0000259" key="13">
    <source>
        <dbReference type="PROSITE" id="PS00794"/>
    </source>
</evidence>
<dbReference type="PROSITE" id="PS00794">
    <property type="entry name" value="HPPK"/>
    <property type="match status" value="1"/>
</dbReference>
<evidence type="ECO:0000256" key="10">
    <source>
        <dbReference type="ARBA" id="ARBA00029409"/>
    </source>
</evidence>
<dbReference type="PANTHER" id="PTHR43071:SF1">
    <property type="entry name" value="2-AMINO-4-HYDROXY-6-HYDROXYMETHYLDIHYDROPTERIDINE PYROPHOSPHOKINASE"/>
    <property type="match status" value="1"/>
</dbReference>
<protein>
    <recommendedName>
        <fullName evidence="4">2-amino-4-hydroxy-6-hydroxymethyldihydropteridine pyrophosphokinase</fullName>
        <ecNumber evidence="3">2.7.6.3</ecNumber>
    </recommendedName>
    <alternativeName>
        <fullName evidence="11">6-hydroxymethyl-7,8-dihydropterin pyrophosphokinase</fullName>
    </alternativeName>
    <alternativeName>
        <fullName evidence="12">7,8-dihydro-6-hydroxymethylpterin-pyrophosphokinase</fullName>
    </alternativeName>
</protein>
<evidence type="ECO:0000256" key="2">
    <source>
        <dbReference type="ARBA" id="ARBA00005810"/>
    </source>
</evidence>
<sequence length="187" mass="20381">MTGLSVLIALGANAPFRGEPPDTTLRHALAALAEEGAAPQAVSRFYRTPAFPPGAGPEFVNAAASLAWAGGPAEILALLHRVERRFGRERPVRWGPRTLDLDLLAFGDAVLPDRATFEAWAALPADRQRREAPEELILPHPRLHERPFVLIPLADIAPDWRHPVFGRSVSEMVASLPAQMRSDVTPL</sequence>
<dbReference type="AlphaFoldDB" id="A0A365UBR5"/>
<dbReference type="NCBIfam" id="TIGR01498">
    <property type="entry name" value="folK"/>
    <property type="match status" value="1"/>
</dbReference>
<comment type="function">
    <text evidence="10">Catalyzes the transfer of pyrophosphate from adenosine triphosphate (ATP) to 6-hydroxymethyl-7,8-dihydropterin, an enzymatic step in folate biosynthesis pathway.</text>
</comment>
<dbReference type="OrthoDB" id="9808041at2"/>
<dbReference type="PANTHER" id="PTHR43071">
    <property type="entry name" value="2-AMINO-4-HYDROXY-6-HYDROXYMETHYLDIHYDROPTERIDINE PYROPHOSPHOKINASE"/>
    <property type="match status" value="1"/>
</dbReference>
<dbReference type="GO" id="GO:0046656">
    <property type="term" value="P:folic acid biosynthetic process"/>
    <property type="evidence" value="ECO:0007669"/>
    <property type="project" value="UniProtKB-KW"/>
</dbReference>
<name>A0A365UBR5_9RHOB</name>